<dbReference type="EMBL" id="MU005599">
    <property type="protein sequence ID" value="KAF2680076.1"/>
    <property type="molecule type" value="Genomic_DNA"/>
</dbReference>
<gene>
    <name evidence="2" type="ORF">K458DRAFT_393349</name>
</gene>
<evidence type="ECO:0000313" key="3">
    <source>
        <dbReference type="Proteomes" id="UP000799291"/>
    </source>
</evidence>
<dbReference type="AlphaFoldDB" id="A0A6G1IPA6"/>
<feature type="transmembrane region" description="Helical" evidence="1">
    <location>
        <begin position="16"/>
        <end position="35"/>
    </location>
</feature>
<keyword evidence="1" id="KW-0812">Transmembrane</keyword>
<keyword evidence="3" id="KW-1185">Reference proteome</keyword>
<evidence type="ECO:0000256" key="1">
    <source>
        <dbReference type="SAM" id="Phobius"/>
    </source>
</evidence>
<dbReference type="Proteomes" id="UP000799291">
    <property type="component" value="Unassembled WGS sequence"/>
</dbReference>
<keyword evidence="1" id="KW-1133">Transmembrane helix</keyword>
<sequence>MHFHVKEAHLVEMIPTSAYGTCLVLGLIFLSLYIFEKYVSYNFRTIMVENADTETRQNSLRYQVAKALAQRIGYFRNLRGTRMKELTLNSRFLRFSNGHGMSEQGTAIAGDEPYIT</sequence>
<evidence type="ECO:0000313" key="2">
    <source>
        <dbReference type="EMBL" id="KAF2680076.1"/>
    </source>
</evidence>
<protein>
    <submittedName>
        <fullName evidence="2">Uncharacterized protein</fullName>
    </submittedName>
</protein>
<reference evidence="2" key="1">
    <citation type="journal article" date="2020" name="Stud. Mycol.">
        <title>101 Dothideomycetes genomes: a test case for predicting lifestyles and emergence of pathogens.</title>
        <authorList>
            <person name="Haridas S."/>
            <person name="Albert R."/>
            <person name="Binder M."/>
            <person name="Bloem J."/>
            <person name="Labutti K."/>
            <person name="Salamov A."/>
            <person name="Andreopoulos B."/>
            <person name="Baker S."/>
            <person name="Barry K."/>
            <person name="Bills G."/>
            <person name="Bluhm B."/>
            <person name="Cannon C."/>
            <person name="Castanera R."/>
            <person name="Culley D."/>
            <person name="Daum C."/>
            <person name="Ezra D."/>
            <person name="Gonzalez J."/>
            <person name="Henrissat B."/>
            <person name="Kuo A."/>
            <person name="Liang C."/>
            <person name="Lipzen A."/>
            <person name="Lutzoni F."/>
            <person name="Magnuson J."/>
            <person name="Mondo S."/>
            <person name="Nolan M."/>
            <person name="Ohm R."/>
            <person name="Pangilinan J."/>
            <person name="Park H.-J."/>
            <person name="Ramirez L."/>
            <person name="Alfaro M."/>
            <person name="Sun H."/>
            <person name="Tritt A."/>
            <person name="Yoshinaga Y."/>
            <person name="Zwiers L.-H."/>
            <person name="Turgeon B."/>
            <person name="Goodwin S."/>
            <person name="Spatafora J."/>
            <person name="Crous P."/>
            <person name="Grigoriev I."/>
        </authorList>
    </citation>
    <scope>NUCLEOTIDE SEQUENCE</scope>
    <source>
        <strain evidence="2">CBS 122367</strain>
    </source>
</reference>
<organism evidence="2 3">
    <name type="scientific">Lentithecium fluviatile CBS 122367</name>
    <dbReference type="NCBI Taxonomy" id="1168545"/>
    <lineage>
        <taxon>Eukaryota</taxon>
        <taxon>Fungi</taxon>
        <taxon>Dikarya</taxon>
        <taxon>Ascomycota</taxon>
        <taxon>Pezizomycotina</taxon>
        <taxon>Dothideomycetes</taxon>
        <taxon>Pleosporomycetidae</taxon>
        <taxon>Pleosporales</taxon>
        <taxon>Massarineae</taxon>
        <taxon>Lentitheciaceae</taxon>
        <taxon>Lentithecium</taxon>
    </lineage>
</organism>
<keyword evidence="1" id="KW-0472">Membrane</keyword>
<name>A0A6G1IPA6_9PLEO</name>
<proteinExistence type="predicted"/>
<accession>A0A6G1IPA6</accession>